<accession>A0A316AFA4</accession>
<dbReference type="EMBL" id="QGDQ01000002">
    <property type="protein sequence ID" value="PWJ55660.1"/>
    <property type="molecule type" value="Genomic_DNA"/>
</dbReference>
<reference evidence="2 3" key="1">
    <citation type="submission" date="2018-03" db="EMBL/GenBank/DDBJ databases">
        <title>Genomic Encyclopedia of Archaeal and Bacterial Type Strains, Phase II (KMG-II): from individual species to whole genera.</title>
        <authorList>
            <person name="Goeker M."/>
        </authorList>
    </citation>
    <scope>NUCLEOTIDE SEQUENCE [LARGE SCALE GENOMIC DNA]</scope>
    <source>
        <strain evidence="2 3">DSM 44889</strain>
    </source>
</reference>
<dbReference type="Proteomes" id="UP000245469">
    <property type="component" value="Unassembled WGS sequence"/>
</dbReference>
<sequence length="102" mass="10816">MTHITTGHEIVEDTDEILAAARRLESQGDDDATIDPTHVSRPDNPMTRLEDAVAASHRADVALFEAVQSAAAAGASWAAIGAVLGVSRQAVRQRFGPLIKTK</sequence>
<evidence type="ECO:0000313" key="3">
    <source>
        <dbReference type="Proteomes" id="UP000245469"/>
    </source>
</evidence>
<comment type="caution">
    <text evidence="2">The sequence shown here is derived from an EMBL/GenBank/DDBJ whole genome shotgun (WGS) entry which is preliminary data.</text>
</comment>
<organism evidence="2 3">
    <name type="scientific">Quadrisphaera granulorum</name>
    <dbReference type="NCBI Taxonomy" id="317664"/>
    <lineage>
        <taxon>Bacteria</taxon>
        <taxon>Bacillati</taxon>
        <taxon>Actinomycetota</taxon>
        <taxon>Actinomycetes</taxon>
        <taxon>Kineosporiales</taxon>
        <taxon>Kineosporiaceae</taxon>
        <taxon>Quadrisphaera</taxon>
    </lineage>
</organism>
<protein>
    <recommendedName>
        <fullName evidence="4">Homeodomain-like domain-containing protein</fullName>
    </recommendedName>
</protein>
<evidence type="ECO:0000313" key="2">
    <source>
        <dbReference type="EMBL" id="PWJ55660.1"/>
    </source>
</evidence>
<gene>
    <name evidence="2" type="ORF">BXY45_10222</name>
</gene>
<evidence type="ECO:0008006" key="4">
    <source>
        <dbReference type="Google" id="ProtNLM"/>
    </source>
</evidence>
<proteinExistence type="predicted"/>
<dbReference type="RefSeq" id="WP_146211049.1">
    <property type="nucleotide sequence ID" value="NZ_QGDQ01000002.1"/>
</dbReference>
<keyword evidence="3" id="KW-1185">Reference proteome</keyword>
<evidence type="ECO:0000256" key="1">
    <source>
        <dbReference type="SAM" id="MobiDB-lite"/>
    </source>
</evidence>
<dbReference type="AlphaFoldDB" id="A0A316AFA4"/>
<feature type="region of interest" description="Disordered" evidence="1">
    <location>
        <begin position="26"/>
        <end position="45"/>
    </location>
</feature>
<name>A0A316AFA4_9ACTN</name>